<feature type="region of interest" description="Disordered" evidence="1">
    <location>
        <begin position="476"/>
        <end position="544"/>
    </location>
</feature>
<organism evidence="3 4">
    <name type="scientific">Propylenella binzhouense</name>
    <dbReference type="NCBI Taxonomy" id="2555902"/>
    <lineage>
        <taxon>Bacteria</taxon>
        <taxon>Pseudomonadati</taxon>
        <taxon>Pseudomonadota</taxon>
        <taxon>Alphaproteobacteria</taxon>
        <taxon>Hyphomicrobiales</taxon>
        <taxon>Propylenellaceae</taxon>
        <taxon>Propylenella</taxon>
    </lineage>
</organism>
<dbReference type="Pfam" id="PF02120">
    <property type="entry name" value="Flg_hook"/>
    <property type="match status" value="1"/>
</dbReference>
<feature type="compositionally biased region" description="Low complexity" evidence="1">
    <location>
        <begin position="1"/>
        <end position="12"/>
    </location>
</feature>
<comment type="caution">
    <text evidence="3">The sequence shown here is derived from an EMBL/GenBank/DDBJ whole genome shotgun (WGS) entry which is preliminary data.</text>
</comment>
<reference evidence="3" key="1">
    <citation type="submission" date="2019-03" db="EMBL/GenBank/DDBJ databases">
        <title>Afifella sp. nov., isolated from activated sludge.</title>
        <authorList>
            <person name="Li Q."/>
            <person name="Liu Y."/>
        </authorList>
    </citation>
    <scope>NUCLEOTIDE SEQUENCE</scope>
    <source>
        <strain evidence="3">L72</strain>
    </source>
</reference>
<proteinExistence type="predicted"/>
<feature type="domain" description="Flagellar hook-length control protein-like C-terminal" evidence="2">
    <location>
        <begin position="406"/>
        <end position="471"/>
    </location>
</feature>
<dbReference type="InterPro" id="IPR021136">
    <property type="entry name" value="Flagellar_hook_control-like_C"/>
</dbReference>
<evidence type="ECO:0000256" key="1">
    <source>
        <dbReference type="SAM" id="MobiDB-lite"/>
    </source>
</evidence>
<keyword evidence="3" id="KW-0282">Flagellum</keyword>
<evidence type="ECO:0000313" key="4">
    <source>
        <dbReference type="Proteomes" id="UP000773614"/>
    </source>
</evidence>
<feature type="compositionally biased region" description="Gly residues" evidence="1">
    <location>
        <begin position="52"/>
        <end position="73"/>
    </location>
</feature>
<feature type="compositionally biased region" description="Basic and acidic residues" evidence="1">
    <location>
        <begin position="164"/>
        <end position="180"/>
    </location>
</feature>
<feature type="compositionally biased region" description="Basic and acidic residues" evidence="1">
    <location>
        <begin position="268"/>
        <end position="283"/>
    </location>
</feature>
<keyword evidence="3" id="KW-0969">Cilium</keyword>
<keyword evidence="3" id="KW-0966">Cell projection</keyword>
<keyword evidence="4" id="KW-1185">Reference proteome</keyword>
<accession>A0A964WSH0</accession>
<evidence type="ECO:0000313" key="3">
    <source>
        <dbReference type="EMBL" id="MYZ46968.1"/>
    </source>
</evidence>
<feature type="region of interest" description="Disordered" evidence="1">
    <location>
        <begin position="1"/>
        <end position="252"/>
    </location>
</feature>
<gene>
    <name evidence="3" type="ORF">E4O86_04490</name>
</gene>
<feature type="compositionally biased region" description="Low complexity" evidence="1">
    <location>
        <begin position="88"/>
        <end position="104"/>
    </location>
</feature>
<dbReference type="InterPro" id="IPR038610">
    <property type="entry name" value="FliK-like_C_sf"/>
</dbReference>
<feature type="compositionally biased region" description="Basic residues" evidence="1">
    <location>
        <begin position="19"/>
        <end position="34"/>
    </location>
</feature>
<dbReference type="AlphaFoldDB" id="A0A964WSH0"/>
<sequence>MAGRCACGRAPGRGPGPRSRPRRARQKGGRRGRRASCQPAMTAIPASPAGAGDTGRPGGMPSGSRRGGPGGSADGLFESYLAAPSDRGAAAAGGKAPGYPAGPATPFQAPPFDRFCPDTARSGSPSVGAPGSRGGPDGESGHGPEALPSARPSARPSGTPAESRSLRVDPHRAALPEEAGRAAARTPKGSSGSEPMAHPRCLDEQRKAFSRIAAGGSGTEPAEEAARSRSARRSAVRHAAAAPDEPTRERLLDAAGRAWAHLAADAISGRERSSELARPDVHGARSGSETALSDGSGDGSSARPHSRTGNDRGALAAAEPVSHRAGASGDAPRDLPRHEAFETPRILAAHAETHLPPADYRELALRIGDRIVAEAVLGAGGDFLRPSPTGFDPAPAARPIVMARFLEIRLEPGSLGEIGVRFELRGRAIRVALDVSDDELARRIDQDRGKLGERLGRAGLDLEAVTVTRAEFPDGRAPRIEARTDSAIARQASGGELAGGDASGGRDEPRAPAPPLRPASRGGAEGPPNAIDGSGARRGGPLYL</sequence>
<dbReference type="Gene3D" id="3.30.750.140">
    <property type="match status" value="1"/>
</dbReference>
<name>A0A964WSH0_9HYPH</name>
<dbReference type="EMBL" id="SPKJ01000008">
    <property type="protein sequence ID" value="MYZ46968.1"/>
    <property type="molecule type" value="Genomic_DNA"/>
</dbReference>
<protein>
    <submittedName>
        <fullName evidence="3">Flagellar hook-length control protein FliK</fullName>
    </submittedName>
</protein>
<evidence type="ECO:0000259" key="2">
    <source>
        <dbReference type="Pfam" id="PF02120"/>
    </source>
</evidence>
<feature type="region of interest" description="Disordered" evidence="1">
    <location>
        <begin position="265"/>
        <end position="336"/>
    </location>
</feature>
<dbReference type="Proteomes" id="UP000773614">
    <property type="component" value="Unassembled WGS sequence"/>
</dbReference>